<dbReference type="RefSeq" id="WP_093149894.1">
    <property type="nucleotide sequence ID" value="NZ_FNEK01000005.1"/>
</dbReference>
<feature type="domain" description="Flagellar hook protein FlgE/F/G-like D1" evidence="7">
    <location>
        <begin position="81"/>
        <end position="147"/>
    </location>
</feature>
<evidence type="ECO:0000256" key="2">
    <source>
        <dbReference type="ARBA" id="ARBA00009677"/>
    </source>
</evidence>
<evidence type="ECO:0000259" key="7">
    <source>
        <dbReference type="Pfam" id="PF22692"/>
    </source>
</evidence>
<keyword evidence="8" id="KW-0969">Cilium</keyword>
<dbReference type="InterPro" id="IPR001444">
    <property type="entry name" value="Flag_bb_rod_N"/>
</dbReference>
<dbReference type="Pfam" id="PF22692">
    <property type="entry name" value="LlgE_F_G_D1"/>
    <property type="match status" value="1"/>
</dbReference>
<gene>
    <name evidence="8" type="ORF">SAMN04488026_100521</name>
</gene>
<organism evidence="8 9">
    <name type="scientific">Aliiruegeria lutimaris</name>
    <dbReference type="NCBI Taxonomy" id="571298"/>
    <lineage>
        <taxon>Bacteria</taxon>
        <taxon>Pseudomonadati</taxon>
        <taxon>Pseudomonadota</taxon>
        <taxon>Alphaproteobacteria</taxon>
        <taxon>Rhodobacterales</taxon>
        <taxon>Roseobacteraceae</taxon>
        <taxon>Aliiruegeria</taxon>
    </lineage>
</organism>
<evidence type="ECO:0000256" key="3">
    <source>
        <dbReference type="ARBA" id="ARBA00023143"/>
    </source>
</evidence>
<dbReference type="NCBIfam" id="TIGR03506">
    <property type="entry name" value="FlgEFG_subfam"/>
    <property type="match status" value="1"/>
</dbReference>
<dbReference type="InterPro" id="IPR020013">
    <property type="entry name" value="Flagellar_FlgE/F/G"/>
</dbReference>
<comment type="similarity">
    <text evidence="2 4">Belongs to the flagella basal body rod proteins family.</text>
</comment>
<evidence type="ECO:0000256" key="4">
    <source>
        <dbReference type="RuleBase" id="RU362116"/>
    </source>
</evidence>
<evidence type="ECO:0000259" key="6">
    <source>
        <dbReference type="Pfam" id="PF06429"/>
    </source>
</evidence>
<reference evidence="8 9" key="1">
    <citation type="submission" date="2016-10" db="EMBL/GenBank/DDBJ databases">
        <authorList>
            <person name="de Groot N.N."/>
        </authorList>
    </citation>
    <scope>NUCLEOTIDE SEQUENCE [LARGE SCALE GENOMIC DNA]</scope>
    <source>
        <strain evidence="8 9">DSM 25294</strain>
    </source>
</reference>
<keyword evidence="3 4" id="KW-0975">Bacterial flagellum</keyword>
<dbReference type="PROSITE" id="PS00588">
    <property type="entry name" value="FLAGELLA_BB_ROD"/>
    <property type="match status" value="1"/>
</dbReference>
<dbReference type="AlphaFoldDB" id="A0A1G8M4P6"/>
<comment type="subunit">
    <text evidence="4">The basal body constitutes a major portion of the flagellar organelle and consists of five rings (E,L,P,S, and M) mounted on a central rod. The rod consists of about 26 subunits of FlgG in the distal portion, and FlgB, FlgC and FlgF are thought to build up the proximal portion of the rod with about 6 subunits each.</text>
</comment>
<dbReference type="NCBIfam" id="TIGR02490">
    <property type="entry name" value="flgF"/>
    <property type="match status" value="1"/>
</dbReference>
<protein>
    <recommendedName>
        <fullName evidence="4">Flagellar basal-body rod protein FlgF</fullName>
    </recommendedName>
</protein>
<dbReference type="InterPro" id="IPR037925">
    <property type="entry name" value="FlgE/F/G-like"/>
</dbReference>
<feature type="domain" description="Flagellar basal body rod protein N-terminal" evidence="5">
    <location>
        <begin position="6"/>
        <end position="34"/>
    </location>
</feature>
<dbReference type="InterPro" id="IPR010930">
    <property type="entry name" value="Flg_bb/hook_C_dom"/>
</dbReference>
<keyword evidence="8" id="KW-0966">Cell projection</keyword>
<dbReference type="Pfam" id="PF00460">
    <property type="entry name" value="Flg_bb_rod"/>
    <property type="match status" value="1"/>
</dbReference>
<evidence type="ECO:0000313" key="9">
    <source>
        <dbReference type="Proteomes" id="UP000199382"/>
    </source>
</evidence>
<dbReference type="InterPro" id="IPR012836">
    <property type="entry name" value="FlgF"/>
</dbReference>
<dbReference type="GO" id="GO:0071978">
    <property type="term" value="P:bacterial-type flagellum-dependent swarming motility"/>
    <property type="evidence" value="ECO:0007669"/>
    <property type="project" value="TreeGrafter"/>
</dbReference>
<dbReference type="STRING" id="571298.SAMN04488026_100521"/>
<dbReference type="SUPFAM" id="SSF117143">
    <property type="entry name" value="Flagellar hook protein flgE"/>
    <property type="match status" value="1"/>
</dbReference>
<name>A0A1G8M4P6_9RHOB</name>
<feature type="domain" description="Flagellar basal-body/hook protein C-terminal" evidence="6">
    <location>
        <begin position="190"/>
        <end position="218"/>
    </location>
</feature>
<evidence type="ECO:0000313" key="8">
    <source>
        <dbReference type="EMBL" id="SDI62904.1"/>
    </source>
</evidence>
<dbReference type="EMBL" id="FNEK01000005">
    <property type="protein sequence ID" value="SDI62904.1"/>
    <property type="molecule type" value="Genomic_DNA"/>
</dbReference>
<dbReference type="Pfam" id="PF06429">
    <property type="entry name" value="Flg_bbr_C"/>
    <property type="match status" value="1"/>
</dbReference>
<dbReference type="NCBIfam" id="NF009332">
    <property type="entry name" value="PRK12690.1"/>
    <property type="match status" value="1"/>
</dbReference>
<evidence type="ECO:0000256" key="1">
    <source>
        <dbReference type="ARBA" id="ARBA00004117"/>
    </source>
</evidence>
<dbReference type="PANTHER" id="PTHR30435">
    <property type="entry name" value="FLAGELLAR PROTEIN"/>
    <property type="match status" value="1"/>
</dbReference>
<keyword evidence="9" id="KW-1185">Reference proteome</keyword>
<evidence type="ECO:0000259" key="5">
    <source>
        <dbReference type="Pfam" id="PF00460"/>
    </source>
</evidence>
<sequence length="237" mass="25146">MSAGYVTLSRQSGLLNEMQSIANNIANMSTTGFRREGVVFSEFIKSAGNADQSVSMAAARARNLDLSQGRLEPTGGTFDVAIEGDGFFLVETPEGQRLTRAGSFFPGDMGDLMTPDGFLVLDEGAAPIFVPPDAGSVSIATDGTISANGRPLGRIGVVAPADPASLKREGDTLFSLAGDFEPVDSPRVLQGFVEGSNVNPVIEMARMIEVQRSYELGQSFSDRESKRLSSLIDTLSR</sequence>
<dbReference type="Proteomes" id="UP000199382">
    <property type="component" value="Unassembled WGS sequence"/>
</dbReference>
<comment type="subcellular location">
    <subcellularLocation>
        <location evidence="1 4">Bacterial flagellum basal body</location>
    </subcellularLocation>
</comment>
<dbReference type="OrthoDB" id="9804559at2"/>
<dbReference type="PANTHER" id="PTHR30435:SF19">
    <property type="entry name" value="FLAGELLAR BASAL-BODY ROD PROTEIN FLGG"/>
    <property type="match status" value="1"/>
</dbReference>
<dbReference type="InterPro" id="IPR053967">
    <property type="entry name" value="LlgE_F_G-like_D1"/>
</dbReference>
<dbReference type="GO" id="GO:0030694">
    <property type="term" value="C:bacterial-type flagellum basal body, rod"/>
    <property type="evidence" value="ECO:0007669"/>
    <property type="project" value="UniProtKB-UniRule"/>
</dbReference>
<dbReference type="InterPro" id="IPR019776">
    <property type="entry name" value="Flagellar_basal_body_rod_CS"/>
</dbReference>
<proteinExistence type="inferred from homology"/>
<keyword evidence="8" id="KW-0282">Flagellum</keyword>
<accession>A0A1G8M4P6</accession>